<sequence>MINRCAKVENDEEISLMACILNPLMKKMDFLSTEQKDSAQMMLTEKDLEIADVAVPLSVKTEPTEDKPQPALPPLPPVLDPTDDDIVVQNEKCESGQTPKSPPNKKVKSIFHNEDIDDWPTDVIDIGGSTKTLTEMIHEEIGRYFASEIPEEDITLSILEWWKRNQYLNPRMSILAKTYRCISVFSLAGQVVSKKRARMNASNVDMLIFMNKNMERYWKNFSMVLTNAEKQRRYRQKRDADPFKRAEHQAKCRSKYQQDVAVGKLKHINDMTHREQRRQRKEWKKKKIAERKRKANNHAQILTPPSSPVPGPLVHVPDPTPQIGLHNTRRKKRRIAKCYRDNMKLKDQLEAARRLNQKLYVRLSRQRKNSPLMKCPDTPRTKTNKLLRNWNTENRKMKGSRRNRRKMKNKAKKTLMFQLSLSDELKTKYGQAKRQQQKYLAELTQGRLLKKYKLIDKAREELKMKAGTTRFKKGSLSYRLEPKIFEFYERDDNSKITPGMKDTVTKNGVKKQRRILNDTVEKLHEKFLIENTNITLSYTTFSRLRPFWVQPPKESDRDTCGCKKHENMQFLVDSLFKLQHVESKSLSDLIKTFSCDIKDLDCMYGKCEKCKEINIITNDQGDNNEETSWLQWKTKKEKRNIKGDEKEITLTVKETVTDSIHVLMDAFSTEMQRFKIHAFNIANQMKHYRNIKENLKPNEALVHVDFAENFQCKLANEIQSMHFGASKKQLTLHTGVFYTALSSQTFCAVSDSLDHNPCSVWAFMDPILDKLLHANKDVDTVHFFSDGPATQYKQKGNFLLFTHEMTVRNLSGEWNFHESGHGKGVPDGVGGALKRRANDLVLHGKDIMSAKSFVKNFQDSAVFVYEVGQQEIDNKAIILSKETLKPVPGTLKLHQISYSGYGNILYRDVSCTCVKGSFHAGHDMKVHSLINRKAKTTEKRKKSEQPETEHQGACNDKEGHRSLQSPEIQVPEDRTVAKRKYYFARTLTELGQCQTYEEILEKCENIYRIIDEKGYRIDYNYSPNITNTGIAIDERTHSILPSDIPHDVTLHPVKVSADGNCLPYSGSILVSGKEGMSEEIRVRIILESCIFKDAYLNQGFLERGIREKNNSLAKTFAFYSDEYANEVLSNGEIERLYEREVLKICKNKSYMGIWQVFALASVLCRPIYSVYPNLGNPNVRRDLHRMIQPREIKSKETSFIMWTTTRNDMRRNNWVPNHFIVLLPMEQTGRGELNSGNEFEDVNTKEHTDNGDNPGGSRHNYLNVSDLSPQDLLGQYVLVDYDKKPYPGIVTDCDETEVFVSCMHRIGNLENPSFYWPLAVRDECWYDMENVLGTIPEPKLVGQKYIVDVSLWKQALEMIKM</sequence>
<dbReference type="Pfam" id="PF05699">
    <property type="entry name" value="Dimer_Tnp_hAT"/>
    <property type="match status" value="1"/>
</dbReference>
<dbReference type="EMBL" id="CAJPWZ010001633">
    <property type="protein sequence ID" value="CAG2219589.1"/>
    <property type="molecule type" value="Genomic_DNA"/>
</dbReference>
<dbReference type="CDD" id="cd22791">
    <property type="entry name" value="OTU_VRTN"/>
    <property type="match status" value="1"/>
</dbReference>
<organism evidence="4 5">
    <name type="scientific">Mytilus edulis</name>
    <name type="common">Blue mussel</name>
    <dbReference type="NCBI Taxonomy" id="6550"/>
    <lineage>
        <taxon>Eukaryota</taxon>
        <taxon>Metazoa</taxon>
        <taxon>Spiralia</taxon>
        <taxon>Lophotrochozoa</taxon>
        <taxon>Mollusca</taxon>
        <taxon>Bivalvia</taxon>
        <taxon>Autobranchia</taxon>
        <taxon>Pteriomorphia</taxon>
        <taxon>Mytilida</taxon>
        <taxon>Mytiloidea</taxon>
        <taxon>Mytilidae</taxon>
        <taxon>Mytilinae</taxon>
        <taxon>Mytilus</taxon>
    </lineage>
</organism>
<dbReference type="InterPro" id="IPR012337">
    <property type="entry name" value="RNaseH-like_sf"/>
</dbReference>
<feature type="region of interest" description="Disordered" evidence="2">
    <location>
        <begin position="272"/>
        <end position="313"/>
    </location>
</feature>
<dbReference type="InterPro" id="IPR008906">
    <property type="entry name" value="HATC_C_dom"/>
</dbReference>
<feature type="domain" description="HAT C-terminal dimerisation" evidence="3">
    <location>
        <begin position="148"/>
        <end position="214"/>
    </location>
</feature>
<feature type="compositionally biased region" description="Pro residues" evidence="2">
    <location>
        <begin position="70"/>
        <end position="79"/>
    </location>
</feature>
<feature type="compositionally biased region" description="Basic and acidic residues" evidence="2">
    <location>
        <begin position="935"/>
        <end position="961"/>
    </location>
</feature>
<evidence type="ECO:0000313" key="5">
    <source>
        <dbReference type="Proteomes" id="UP000683360"/>
    </source>
</evidence>
<evidence type="ECO:0000256" key="1">
    <source>
        <dbReference type="SAM" id="Coils"/>
    </source>
</evidence>
<feature type="compositionally biased region" description="Basic residues" evidence="2">
    <location>
        <begin position="275"/>
        <end position="296"/>
    </location>
</feature>
<dbReference type="SUPFAM" id="SSF53098">
    <property type="entry name" value="Ribonuclease H-like"/>
    <property type="match status" value="1"/>
</dbReference>
<evidence type="ECO:0000259" key="3">
    <source>
        <dbReference type="Pfam" id="PF05699"/>
    </source>
</evidence>
<keyword evidence="5" id="KW-1185">Reference proteome</keyword>
<protein>
    <recommendedName>
        <fullName evidence="3">HAT C-terminal dimerisation domain-containing protein</fullName>
    </recommendedName>
</protein>
<feature type="coiled-coil region" evidence="1">
    <location>
        <begin position="335"/>
        <end position="362"/>
    </location>
</feature>
<keyword evidence="1" id="KW-0175">Coiled coil</keyword>
<accession>A0A8S3SFC6</accession>
<gene>
    <name evidence="4" type="ORF">MEDL_33111</name>
</gene>
<dbReference type="InterPro" id="IPR047273">
    <property type="entry name" value="VRTN_OTU_dom"/>
</dbReference>
<dbReference type="PANTHER" id="PTHR46601">
    <property type="entry name" value="ULP_PROTEASE DOMAIN-CONTAINING PROTEIN"/>
    <property type="match status" value="1"/>
</dbReference>
<evidence type="ECO:0000313" key="4">
    <source>
        <dbReference type="EMBL" id="CAG2219589.1"/>
    </source>
</evidence>
<dbReference type="Proteomes" id="UP000683360">
    <property type="component" value="Unassembled WGS sequence"/>
</dbReference>
<dbReference type="GO" id="GO:0046983">
    <property type="term" value="F:protein dimerization activity"/>
    <property type="evidence" value="ECO:0007669"/>
    <property type="project" value="InterPro"/>
</dbReference>
<comment type="caution">
    <text evidence="4">The sequence shown here is derived from an EMBL/GenBank/DDBJ whole genome shotgun (WGS) entry which is preliminary data.</text>
</comment>
<feature type="region of interest" description="Disordered" evidence="2">
    <location>
        <begin position="929"/>
        <end position="970"/>
    </location>
</feature>
<feature type="region of interest" description="Disordered" evidence="2">
    <location>
        <begin position="59"/>
        <end position="83"/>
    </location>
</feature>
<dbReference type="OrthoDB" id="6069426at2759"/>
<reference evidence="4" key="1">
    <citation type="submission" date="2021-03" db="EMBL/GenBank/DDBJ databases">
        <authorList>
            <person name="Bekaert M."/>
        </authorList>
    </citation>
    <scope>NUCLEOTIDE SEQUENCE</scope>
</reference>
<feature type="region of interest" description="Disordered" evidence="2">
    <location>
        <begin position="1233"/>
        <end position="1261"/>
    </location>
</feature>
<name>A0A8S3SFC6_MYTED</name>
<dbReference type="PANTHER" id="PTHR46601:SF1">
    <property type="entry name" value="ADF-H DOMAIN-CONTAINING PROTEIN"/>
    <property type="match status" value="1"/>
</dbReference>
<proteinExistence type="predicted"/>
<evidence type="ECO:0000256" key="2">
    <source>
        <dbReference type="SAM" id="MobiDB-lite"/>
    </source>
</evidence>